<dbReference type="PROSITE" id="PS50975">
    <property type="entry name" value="ATP_GRASP"/>
    <property type="match status" value="1"/>
</dbReference>
<dbReference type="OrthoDB" id="4176535at2"/>
<keyword evidence="4" id="KW-1185">Reference proteome</keyword>
<dbReference type="EMBL" id="RJKM01000001">
    <property type="protein sequence ID" value="ROP41736.1"/>
    <property type="molecule type" value="Genomic_DNA"/>
</dbReference>
<protein>
    <submittedName>
        <fullName evidence="3">ATP-grasp domain-containing protein</fullName>
    </submittedName>
</protein>
<dbReference type="InterPro" id="IPR011761">
    <property type="entry name" value="ATP-grasp"/>
</dbReference>
<sequence>MDDHGRVDGPVRVTPHGVAAGPGSAALAAAVDEVVWYDRSAFITAACGPAIPGLTYRPRPRHATGPAVGHDGRPGAGRRVSVTFAPEDDGAARPWEHDPAARLLAPPRPVAEWAADKINAVSVFRAAGARTPPSVVLPAGATTVPGEVSGWLRDGPVVLQRRANNLIGRGTRLVRAEEELAEAAASWSGEPLKVSRHVPGLPITVSGCVGRDVTVVSGVSHQLVGIAELGAGWGTHCGNQLLGDADVPAGSAARARSACHAVGERLRARGFLGAFGIDAVLDRDGRVWAIEINPRFQTVVSLVHAVEVGRGLLPLLGVHVLAGLAPLTPVLAAGDRDPSAPPFSQLVAHFADTGRARGVPETGCYRMVAPGDVRRVADRALSRLGPDEALVWAHAAEGDPVGPGDEAVLVQFGHRVAAVEHPPRLTSDARAWLDALRPTARPLAGRDR</sequence>
<dbReference type="RefSeq" id="WP_148089000.1">
    <property type="nucleotide sequence ID" value="NZ_RJKM01000001.1"/>
</dbReference>
<gene>
    <name evidence="3" type="ORF">EDD40_7173</name>
</gene>
<dbReference type="InterPro" id="IPR003806">
    <property type="entry name" value="ATP-grasp_PylC-type"/>
</dbReference>
<evidence type="ECO:0000259" key="2">
    <source>
        <dbReference type="PROSITE" id="PS50975"/>
    </source>
</evidence>
<dbReference type="GO" id="GO:0046872">
    <property type="term" value="F:metal ion binding"/>
    <property type="evidence" value="ECO:0007669"/>
    <property type="project" value="InterPro"/>
</dbReference>
<comment type="caution">
    <text evidence="3">The sequence shown here is derived from an EMBL/GenBank/DDBJ whole genome shotgun (WGS) entry which is preliminary data.</text>
</comment>
<dbReference type="Gene3D" id="3.30.470.20">
    <property type="entry name" value="ATP-grasp fold, B domain"/>
    <property type="match status" value="1"/>
</dbReference>
<evidence type="ECO:0000313" key="3">
    <source>
        <dbReference type="EMBL" id="ROP41736.1"/>
    </source>
</evidence>
<dbReference type="GO" id="GO:0005524">
    <property type="term" value="F:ATP binding"/>
    <property type="evidence" value="ECO:0007669"/>
    <property type="project" value="UniProtKB-UniRule"/>
</dbReference>
<dbReference type="Proteomes" id="UP000268727">
    <property type="component" value="Unassembled WGS sequence"/>
</dbReference>
<keyword evidence="1" id="KW-0067">ATP-binding</keyword>
<accession>A0A3N1HGY7</accession>
<dbReference type="Pfam" id="PF02655">
    <property type="entry name" value="ATP-grasp_3"/>
    <property type="match status" value="1"/>
</dbReference>
<organism evidence="3 4">
    <name type="scientific">Saccharothrix texasensis</name>
    <dbReference type="NCBI Taxonomy" id="103734"/>
    <lineage>
        <taxon>Bacteria</taxon>
        <taxon>Bacillati</taxon>
        <taxon>Actinomycetota</taxon>
        <taxon>Actinomycetes</taxon>
        <taxon>Pseudonocardiales</taxon>
        <taxon>Pseudonocardiaceae</taxon>
        <taxon>Saccharothrix</taxon>
    </lineage>
</organism>
<evidence type="ECO:0000256" key="1">
    <source>
        <dbReference type="PROSITE-ProRule" id="PRU00409"/>
    </source>
</evidence>
<evidence type="ECO:0000313" key="4">
    <source>
        <dbReference type="Proteomes" id="UP000268727"/>
    </source>
</evidence>
<proteinExistence type="predicted"/>
<dbReference type="AlphaFoldDB" id="A0A3N1HGY7"/>
<name>A0A3N1HGY7_9PSEU</name>
<dbReference type="SUPFAM" id="SSF56059">
    <property type="entry name" value="Glutathione synthetase ATP-binding domain-like"/>
    <property type="match status" value="1"/>
</dbReference>
<keyword evidence="1" id="KW-0547">Nucleotide-binding</keyword>
<reference evidence="3 4" key="1">
    <citation type="submission" date="2018-11" db="EMBL/GenBank/DDBJ databases">
        <title>Sequencing the genomes of 1000 actinobacteria strains.</title>
        <authorList>
            <person name="Klenk H.-P."/>
        </authorList>
    </citation>
    <scope>NUCLEOTIDE SEQUENCE [LARGE SCALE GENOMIC DNA]</scope>
    <source>
        <strain evidence="3 4">DSM 44231</strain>
    </source>
</reference>
<feature type="domain" description="ATP-grasp" evidence="2">
    <location>
        <begin position="121"/>
        <end position="321"/>
    </location>
</feature>